<dbReference type="Pfam" id="PF13602">
    <property type="entry name" value="ADH_zinc_N_2"/>
    <property type="match status" value="1"/>
</dbReference>
<evidence type="ECO:0000313" key="1">
    <source>
        <dbReference type="EMBL" id="MPY58101.1"/>
    </source>
</evidence>
<dbReference type="EMBL" id="VJZC01000070">
    <property type="protein sequence ID" value="MPY58101.1"/>
    <property type="molecule type" value="Genomic_DNA"/>
</dbReference>
<comment type="caution">
    <text evidence="1">The sequence shown here is derived from an EMBL/GenBank/DDBJ whole genome shotgun (WGS) entry which is preliminary data.</text>
</comment>
<organism evidence="1 2">
    <name type="scientific">Streptomyces spongiae</name>
    <dbReference type="NCBI Taxonomy" id="565072"/>
    <lineage>
        <taxon>Bacteria</taxon>
        <taxon>Bacillati</taxon>
        <taxon>Actinomycetota</taxon>
        <taxon>Actinomycetes</taxon>
        <taxon>Kitasatosporales</taxon>
        <taxon>Streptomycetaceae</taxon>
        <taxon>Streptomyces</taxon>
    </lineage>
</organism>
<gene>
    <name evidence="1" type="ORF">FNH08_13250</name>
</gene>
<reference evidence="1 2" key="1">
    <citation type="submission" date="2019-07" db="EMBL/GenBank/DDBJ databases">
        <title>New species of Amycolatopsis and Streptomyces.</title>
        <authorList>
            <person name="Duangmal K."/>
            <person name="Teo W.F.A."/>
            <person name="Lipun K."/>
        </authorList>
    </citation>
    <scope>NUCLEOTIDE SEQUENCE [LARGE SCALE GENOMIC DNA]</scope>
    <source>
        <strain evidence="1 2">NBRC 106415</strain>
    </source>
</reference>
<name>A0A5N8XF46_9ACTN</name>
<evidence type="ECO:0000313" key="2">
    <source>
        <dbReference type="Proteomes" id="UP000400924"/>
    </source>
</evidence>
<dbReference type="Gene3D" id="3.90.180.10">
    <property type="entry name" value="Medium-chain alcohol dehydrogenases, catalytic domain"/>
    <property type="match status" value="1"/>
</dbReference>
<dbReference type="RefSeq" id="WP_152771682.1">
    <property type="nucleotide sequence ID" value="NZ_VJZC01000070.1"/>
</dbReference>
<dbReference type="Proteomes" id="UP000400924">
    <property type="component" value="Unassembled WGS sequence"/>
</dbReference>
<accession>A0A5N8XF46</accession>
<dbReference type="OrthoDB" id="9805883at2"/>
<protein>
    <submittedName>
        <fullName evidence="1">Zinc-binding dehydrogenase</fullName>
    </submittedName>
</protein>
<keyword evidence="2" id="KW-1185">Reference proteome</keyword>
<dbReference type="AlphaFoldDB" id="A0A5N8XF46"/>
<sequence length="46" mass="5191">MAEHVRAERLRLDLGRQFPPSAAAEAHRLLEGRQSTGKLVLLPWVN</sequence>
<proteinExistence type="predicted"/>